<dbReference type="GO" id="GO:0000981">
    <property type="term" value="F:DNA-binding transcription factor activity, RNA polymerase II-specific"/>
    <property type="evidence" value="ECO:0007669"/>
    <property type="project" value="InterPro"/>
</dbReference>
<comment type="subcellular location">
    <subcellularLocation>
        <location evidence="1">Nucleus</location>
    </subcellularLocation>
</comment>
<dbReference type="SUPFAM" id="SSF57701">
    <property type="entry name" value="Zn2/Cys6 DNA-binding domain"/>
    <property type="match status" value="1"/>
</dbReference>
<name>A0A1L7SPH8_FUSMA</name>
<accession>A0A1L7SPH8</accession>
<protein>
    <recommendedName>
        <fullName evidence="3">Zn(2)-C6 fungal-type domain-containing protein</fullName>
    </recommendedName>
</protein>
<dbReference type="InterPro" id="IPR036864">
    <property type="entry name" value="Zn2-C6_fun-type_DNA-bd_sf"/>
</dbReference>
<evidence type="ECO:0000259" key="3">
    <source>
        <dbReference type="PROSITE" id="PS50048"/>
    </source>
</evidence>
<dbReference type="VEuPathDB" id="FungiDB:FMAN_06363"/>
<dbReference type="EMBL" id="FCQH01000002">
    <property type="protein sequence ID" value="CVK86333.1"/>
    <property type="molecule type" value="Genomic_DNA"/>
</dbReference>
<dbReference type="InterPro" id="IPR021858">
    <property type="entry name" value="Fun_TF"/>
</dbReference>
<dbReference type="CDD" id="cd00067">
    <property type="entry name" value="GAL4"/>
    <property type="match status" value="1"/>
</dbReference>
<dbReference type="PROSITE" id="PS50048">
    <property type="entry name" value="ZN2_CY6_FUNGAL_2"/>
    <property type="match status" value="1"/>
</dbReference>
<proteinExistence type="predicted"/>
<sequence>MKTRRIVGPLDQRKRLTRCQSCARRRIKCEGGTPCEYCIRVKKDCQPQAATVPELKFVRHSVVPQHTRNLQSQISEKPDSVYLKTFFLFLQRCEFTPEFAKLGSDFLPLIQTCAPLREATVAIGALEISRSPSTRSSDELRSPYHFALKSYSKALASLQHYIQSPRALHCQGVLWCTLLLGLFELMIEVSGGQWAKHMLYGTSKILDLSGTDNRSDYLRCQSFETFRLLEANRAILYGEDTVLSDYTCTGQHDLITSNPLDEILNFMIKISSFSKSFFDRIESIPDNQRRDHPDLDILVTQSCLYQYELQSWYSRCNTSIKSPGPYAKLALASYHALQLFLCRNFTFYDCWDTRVFPVLTSKEIDTHVASVISCCSEILEYSHIAGVLAIFPLRMAGANSADSRERKEIIRLLDLISQKGFVVSGRIKADLVELWECQYLNSKEGGQS</sequence>
<dbReference type="GO" id="GO:0005634">
    <property type="term" value="C:nucleus"/>
    <property type="evidence" value="ECO:0007669"/>
    <property type="project" value="UniProtKB-SubCell"/>
</dbReference>
<dbReference type="RefSeq" id="XP_041677886.1">
    <property type="nucleotide sequence ID" value="XM_041826867.1"/>
</dbReference>
<evidence type="ECO:0000256" key="2">
    <source>
        <dbReference type="ARBA" id="ARBA00023242"/>
    </source>
</evidence>
<dbReference type="Pfam" id="PF11951">
    <property type="entry name" value="Fungal_trans_2"/>
    <property type="match status" value="1"/>
</dbReference>
<reference evidence="5" key="1">
    <citation type="journal article" date="2016" name="Genome Biol. Evol.">
        <title>Comparative 'omics' of the Fusarium fujikuroi species complex highlights differences in genetic potential and metabolite synthesis.</title>
        <authorList>
            <person name="Niehaus E.-M."/>
            <person name="Muensterkoetter M."/>
            <person name="Proctor R.H."/>
            <person name="Brown D.W."/>
            <person name="Sharon A."/>
            <person name="Idan Y."/>
            <person name="Oren-Young L."/>
            <person name="Sieber C.M."/>
            <person name="Novak O."/>
            <person name="Pencik A."/>
            <person name="Tarkowska D."/>
            <person name="Hromadova K."/>
            <person name="Freeman S."/>
            <person name="Maymon M."/>
            <person name="Elazar M."/>
            <person name="Youssef S.A."/>
            <person name="El-Shabrawy E.S.M."/>
            <person name="Shalaby A.B.A."/>
            <person name="Houterman P."/>
            <person name="Brock N.L."/>
            <person name="Burkhardt I."/>
            <person name="Tsavkelova E.A."/>
            <person name="Dickschat J.S."/>
            <person name="Galuszka P."/>
            <person name="Gueldener U."/>
            <person name="Tudzynski B."/>
        </authorList>
    </citation>
    <scope>NUCLEOTIDE SEQUENCE [LARGE SCALE GENOMIC DNA]</scope>
    <source>
        <strain evidence="5">MRC7560</strain>
    </source>
</reference>
<dbReference type="InterPro" id="IPR001138">
    <property type="entry name" value="Zn2Cys6_DnaBD"/>
</dbReference>
<gene>
    <name evidence="4" type="ORF">FMAN_06363</name>
</gene>
<keyword evidence="2" id="KW-0539">Nucleus</keyword>
<feature type="domain" description="Zn(2)-C6 fungal-type" evidence="3">
    <location>
        <begin position="18"/>
        <end position="45"/>
    </location>
</feature>
<keyword evidence="5" id="KW-1185">Reference proteome</keyword>
<dbReference type="Gene3D" id="4.10.240.10">
    <property type="entry name" value="Zn(2)-C6 fungal-type DNA-binding domain"/>
    <property type="match status" value="1"/>
</dbReference>
<comment type="caution">
    <text evidence="4">The sequence shown here is derived from an EMBL/GenBank/DDBJ whole genome shotgun (WGS) entry which is preliminary data.</text>
</comment>
<evidence type="ECO:0000313" key="5">
    <source>
        <dbReference type="Proteomes" id="UP000184255"/>
    </source>
</evidence>
<dbReference type="GeneID" id="65085627"/>
<dbReference type="Proteomes" id="UP000184255">
    <property type="component" value="Unassembled WGS sequence"/>
</dbReference>
<evidence type="ECO:0000313" key="4">
    <source>
        <dbReference type="EMBL" id="CVK86333.1"/>
    </source>
</evidence>
<dbReference type="PANTHER" id="PTHR37534:SF46">
    <property type="entry name" value="ZN(II)2CYS6 TRANSCRIPTION FACTOR (EUROFUNG)"/>
    <property type="match status" value="1"/>
</dbReference>
<dbReference type="PANTHER" id="PTHR37534">
    <property type="entry name" value="TRANSCRIPTIONAL ACTIVATOR PROTEIN UGA3"/>
    <property type="match status" value="1"/>
</dbReference>
<dbReference type="Pfam" id="PF00172">
    <property type="entry name" value="Zn_clus"/>
    <property type="match status" value="1"/>
</dbReference>
<dbReference type="GO" id="GO:0008270">
    <property type="term" value="F:zinc ion binding"/>
    <property type="evidence" value="ECO:0007669"/>
    <property type="project" value="InterPro"/>
</dbReference>
<organism evidence="4 5">
    <name type="scientific">Fusarium mangiferae</name>
    <name type="common">Mango malformation disease fungus</name>
    <dbReference type="NCBI Taxonomy" id="192010"/>
    <lineage>
        <taxon>Eukaryota</taxon>
        <taxon>Fungi</taxon>
        <taxon>Dikarya</taxon>
        <taxon>Ascomycota</taxon>
        <taxon>Pezizomycotina</taxon>
        <taxon>Sordariomycetes</taxon>
        <taxon>Hypocreomycetidae</taxon>
        <taxon>Hypocreales</taxon>
        <taxon>Nectriaceae</taxon>
        <taxon>Fusarium</taxon>
        <taxon>Fusarium fujikuroi species complex</taxon>
    </lineage>
</organism>
<evidence type="ECO:0000256" key="1">
    <source>
        <dbReference type="ARBA" id="ARBA00004123"/>
    </source>
</evidence>
<dbReference type="AlphaFoldDB" id="A0A1L7SPH8"/>